<dbReference type="NCBIfam" id="NF004051">
    <property type="entry name" value="PRK05571.1"/>
    <property type="match status" value="1"/>
</dbReference>
<dbReference type="NCBIfam" id="TIGR01120">
    <property type="entry name" value="rpiB"/>
    <property type="match status" value="1"/>
</dbReference>
<feature type="binding site" evidence="5">
    <location>
        <position position="139"/>
    </location>
    <ligand>
        <name>D-ribulose 5-phosphate</name>
        <dbReference type="ChEBI" id="CHEBI:58121"/>
    </ligand>
</feature>
<sequence length="165" mass="17918">MGNEKIAFGADHAGYPLKQKLIPYVKTLGYQVADLGTDATDSTDYPIYGKKVGEAVAAHEFDLGIIICGTGIGISIAANKVPGVRAACVSELYSAEYSKRHNDANVLALGARVVDVELAKKIVKKWLNSSFDGGRHTRRVKEIIAEDRKDESAFKKLVLETHKIS</sequence>
<dbReference type="EMBL" id="AYYH01000018">
    <property type="protein sequence ID" value="KRN09834.1"/>
    <property type="molecule type" value="Genomic_DNA"/>
</dbReference>
<dbReference type="OrthoDB" id="1778624at2"/>
<evidence type="ECO:0000256" key="5">
    <source>
        <dbReference type="PIRSR" id="PIRSR005384-2"/>
    </source>
</evidence>
<dbReference type="PIRSF" id="PIRSF005384">
    <property type="entry name" value="RpiB_LacA_B"/>
    <property type="match status" value="1"/>
</dbReference>
<accession>J0UQ49</accession>
<gene>
    <name evidence="6" type="ORF">FD00_GL000676</name>
</gene>
<dbReference type="InterPro" id="IPR003500">
    <property type="entry name" value="RpiB_LacA_LacB"/>
</dbReference>
<name>J0UQ49_9LACO</name>
<organism evidence="6 7">
    <name type="scientific">Liquorilactobacillus mali KCTC 3596 = DSM 20444</name>
    <dbReference type="NCBI Taxonomy" id="1046596"/>
    <lineage>
        <taxon>Bacteria</taxon>
        <taxon>Bacillati</taxon>
        <taxon>Bacillota</taxon>
        <taxon>Bacilli</taxon>
        <taxon>Lactobacillales</taxon>
        <taxon>Lactobacillaceae</taxon>
        <taxon>Liquorilactobacillus</taxon>
    </lineage>
</organism>
<dbReference type="SUPFAM" id="SSF89623">
    <property type="entry name" value="Ribose/Galactose isomerase RpiB/AlsB"/>
    <property type="match status" value="1"/>
</dbReference>
<dbReference type="PATRIC" id="fig|1046596.6.peg.734"/>
<evidence type="ECO:0000313" key="7">
    <source>
        <dbReference type="Proteomes" id="UP000050898"/>
    </source>
</evidence>
<dbReference type="InterPro" id="IPR004785">
    <property type="entry name" value="RpiB"/>
</dbReference>
<protein>
    <submittedName>
        <fullName evidence="6">Ribose-5-phosphate isomerase B</fullName>
    </submittedName>
</protein>
<dbReference type="GO" id="GO:0005988">
    <property type="term" value="P:lactose metabolic process"/>
    <property type="evidence" value="ECO:0007669"/>
    <property type="project" value="UniProtKB-KW"/>
</dbReference>
<dbReference type="Gene3D" id="3.40.1400.10">
    <property type="entry name" value="Sugar-phosphate isomerase, RpiB/LacA/LacB"/>
    <property type="match status" value="1"/>
</dbReference>
<feature type="binding site" evidence="5">
    <location>
        <position position="102"/>
    </location>
    <ligand>
        <name>D-ribulose 5-phosphate</name>
        <dbReference type="ChEBI" id="CHEBI:58121"/>
    </ligand>
</feature>
<feature type="active site" description="Proton acceptor" evidence="4">
    <location>
        <position position="68"/>
    </location>
</feature>
<dbReference type="InterPro" id="IPR036569">
    <property type="entry name" value="RpiB_LacA_LacB_sf"/>
</dbReference>
<feature type="binding site" evidence="5">
    <location>
        <position position="135"/>
    </location>
    <ligand>
        <name>D-ribulose 5-phosphate</name>
        <dbReference type="ChEBI" id="CHEBI:58121"/>
    </ligand>
</feature>
<evidence type="ECO:0000256" key="1">
    <source>
        <dbReference type="ARBA" id="ARBA00008754"/>
    </source>
</evidence>
<evidence type="ECO:0000256" key="3">
    <source>
        <dbReference type="ARBA" id="ARBA00023235"/>
    </source>
</evidence>
<keyword evidence="2" id="KW-0423">Lactose metabolism</keyword>
<dbReference type="AlphaFoldDB" id="J0UQ49"/>
<dbReference type="Pfam" id="PF02502">
    <property type="entry name" value="LacAB_rpiB"/>
    <property type="match status" value="1"/>
</dbReference>
<evidence type="ECO:0000256" key="4">
    <source>
        <dbReference type="PIRSR" id="PIRSR005384-1"/>
    </source>
</evidence>
<proteinExistence type="inferred from homology"/>
<feature type="binding site" evidence="5">
    <location>
        <begin position="69"/>
        <end position="73"/>
    </location>
    <ligand>
        <name>D-ribulose 5-phosphate</name>
        <dbReference type="ChEBI" id="CHEBI:58121"/>
    </ligand>
</feature>
<evidence type="ECO:0000256" key="2">
    <source>
        <dbReference type="ARBA" id="ARBA00022736"/>
    </source>
</evidence>
<feature type="binding site" evidence="5">
    <location>
        <begin position="11"/>
        <end position="12"/>
    </location>
    <ligand>
        <name>D-ribulose 5-phosphate</name>
        <dbReference type="ChEBI" id="CHEBI:58121"/>
    </ligand>
</feature>
<feature type="binding site" evidence="5">
    <location>
        <position position="112"/>
    </location>
    <ligand>
        <name>D-ribulose 5-phosphate</name>
        <dbReference type="ChEBI" id="CHEBI:58121"/>
    </ligand>
</feature>
<dbReference type="InterPro" id="IPR051812">
    <property type="entry name" value="SPI_LacAB/RpiB"/>
</dbReference>
<dbReference type="NCBIfam" id="TIGR00689">
    <property type="entry name" value="rpiB_lacA_lacB"/>
    <property type="match status" value="1"/>
</dbReference>
<dbReference type="GO" id="GO:0016861">
    <property type="term" value="F:intramolecular oxidoreductase activity, interconverting aldoses and ketoses"/>
    <property type="evidence" value="ECO:0007669"/>
    <property type="project" value="UniProtKB-ARBA"/>
</dbReference>
<keyword evidence="7" id="KW-1185">Reference proteome</keyword>
<dbReference type="RefSeq" id="WP_003690841.1">
    <property type="nucleotide sequence ID" value="NZ_AKKT01000160.1"/>
</dbReference>
<dbReference type="PANTHER" id="PTHR43732">
    <property type="entry name" value="RIBOSE 5-PHOSPHATE ISOMERASE-RELATED"/>
    <property type="match status" value="1"/>
</dbReference>
<evidence type="ECO:0000313" key="6">
    <source>
        <dbReference type="EMBL" id="KRN09834.1"/>
    </source>
</evidence>
<feature type="active site" description="Proton donor" evidence="4">
    <location>
        <position position="101"/>
    </location>
</feature>
<dbReference type="PANTHER" id="PTHR43732:SF1">
    <property type="entry name" value="RIBOSE 5-PHOSPHATE ISOMERASE"/>
    <property type="match status" value="1"/>
</dbReference>
<comment type="similarity">
    <text evidence="1">Belongs to the LacAB/RpiB family.</text>
</comment>
<reference evidence="6 7" key="1">
    <citation type="journal article" date="2015" name="Genome Announc.">
        <title>Expanding the biotechnology potential of lactobacilli through comparative genomics of 213 strains and associated genera.</title>
        <authorList>
            <person name="Sun Z."/>
            <person name="Harris H.M."/>
            <person name="McCann A."/>
            <person name="Guo C."/>
            <person name="Argimon S."/>
            <person name="Zhang W."/>
            <person name="Yang X."/>
            <person name="Jeffery I.B."/>
            <person name="Cooney J.C."/>
            <person name="Kagawa T.F."/>
            <person name="Liu W."/>
            <person name="Song Y."/>
            <person name="Salvetti E."/>
            <person name="Wrobel A."/>
            <person name="Rasinkangas P."/>
            <person name="Parkhill J."/>
            <person name="Rea M.C."/>
            <person name="O'Sullivan O."/>
            <person name="Ritari J."/>
            <person name="Douillard F.P."/>
            <person name="Paul Ross R."/>
            <person name="Yang R."/>
            <person name="Briner A.E."/>
            <person name="Felis G.E."/>
            <person name="de Vos W.M."/>
            <person name="Barrangou R."/>
            <person name="Klaenhammer T.R."/>
            <person name="Caufield P.W."/>
            <person name="Cui Y."/>
            <person name="Zhang H."/>
            <person name="O'Toole P.W."/>
        </authorList>
    </citation>
    <scope>NUCLEOTIDE SEQUENCE [LARGE SCALE GENOMIC DNA]</scope>
    <source>
        <strain evidence="6 7">DSM 20444</strain>
    </source>
</reference>
<dbReference type="GeneID" id="98317432"/>
<keyword evidence="3 6" id="KW-0413">Isomerase</keyword>
<comment type="caution">
    <text evidence="6">The sequence shown here is derived from an EMBL/GenBank/DDBJ whole genome shotgun (WGS) entry which is preliminary data.</text>
</comment>
<dbReference type="Proteomes" id="UP000050898">
    <property type="component" value="Unassembled WGS sequence"/>
</dbReference>